<gene>
    <name evidence="3" type="ORF">DND132_0204</name>
</gene>
<dbReference type="Proteomes" id="UP000007845">
    <property type="component" value="Chromosome"/>
</dbReference>
<dbReference type="KEGG" id="ddn:DND132_0204"/>
<dbReference type="SUPFAM" id="SSF53756">
    <property type="entry name" value="UDP-Glycosyltransferase/glycogen phosphorylase"/>
    <property type="match status" value="1"/>
</dbReference>
<evidence type="ECO:0000313" key="4">
    <source>
        <dbReference type="Proteomes" id="UP000007845"/>
    </source>
</evidence>
<organism evidence="3 4">
    <name type="scientific">Pseudodesulfovibrio mercurii</name>
    <dbReference type="NCBI Taxonomy" id="641491"/>
    <lineage>
        <taxon>Bacteria</taxon>
        <taxon>Pseudomonadati</taxon>
        <taxon>Thermodesulfobacteriota</taxon>
        <taxon>Desulfovibrionia</taxon>
        <taxon>Desulfovibrionales</taxon>
        <taxon>Desulfovibrionaceae</taxon>
    </lineage>
</organism>
<evidence type="ECO:0000256" key="1">
    <source>
        <dbReference type="ARBA" id="ARBA00022679"/>
    </source>
</evidence>
<dbReference type="SMR" id="F0JDY1"/>
<dbReference type="GO" id="GO:0016757">
    <property type="term" value="F:glycosyltransferase activity"/>
    <property type="evidence" value="ECO:0007669"/>
    <property type="project" value="InterPro"/>
</dbReference>
<protein>
    <submittedName>
        <fullName evidence="3">Glycosyl transferase group 1</fullName>
    </submittedName>
</protein>
<dbReference type="EMBL" id="CP003220">
    <property type="protein sequence ID" value="EGB13421.1"/>
    <property type="molecule type" value="Genomic_DNA"/>
</dbReference>
<feature type="domain" description="Glycosyl transferase family 1" evidence="2">
    <location>
        <begin position="257"/>
        <end position="408"/>
    </location>
</feature>
<keyword evidence="4" id="KW-1185">Reference proteome</keyword>
<dbReference type="PANTHER" id="PTHR46401:SF2">
    <property type="entry name" value="GLYCOSYLTRANSFERASE WBBK-RELATED"/>
    <property type="match status" value="1"/>
</dbReference>
<dbReference type="Gene3D" id="3.40.50.2000">
    <property type="entry name" value="Glycogen Phosphorylase B"/>
    <property type="match status" value="2"/>
</dbReference>
<evidence type="ECO:0000313" key="3">
    <source>
        <dbReference type="EMBL" id="EGB13421.1"/>
    </source>
</evidence>
<reference evidence="3 4" key="1">
    <citation type="journal article" date="2011" name="J. Bacteriol.">
        <title>Genome sequence of the mercury-methylating strain Desulfovibrio desulfuricans ND132.</title>
        <authorList>
            <person name="Brown S.D."/>
            <person name="Gilmour C.C."/>
            <person name="Kucken A.M."/>
            <person name="Wall J.D."/>
            <person name="Elias D.A."/>
            <person name="Brandt C.C."/>
            <person name="Podar M."/>
            <person name="Chertkov O."/>
            <person name="Held B."/>
            <person name="Bruce D.C."/>
            <person name="Detter J.C."/>
            <person name="Tapia R."/>
            <person name="Han C.S."/>
            <person name="Goodwin L.A."/>
            <person name="Cheng J.F."/>
            <person name="Pitluck S."/>
            <person name="Woyke T."/>
            <person name="Mikhailova N."/>
            <person name="Ivanova N.N."/>
            <person name="Han J."/>
            <person name="Lucas S."/>
            <person name="Lapidus A.L."/>
            <person name="Land M.L."/>
            <person name="Hauser L.J."/>
            <person name="Palumbo A.V."/>
        </authorList>
    </citation>
    <scope>NUCLEOTIDE SEQUENCE [LARGE SCALE GENOMIC DNA]</scope>
    <source>
        <strain evidence="3 4">ND132</strain>
    </source>
</reference>
<dbReference type="OrthoDB" id="9767517at2"/>
<sequence>MKILVDGHKLGQPEGTGISTYARNLTASLTALGHDMSVLYGYHATPGSGGQGGPLDEISFHAPHAYTGFSTATLREKMDILKISFRDLVRGATCHEIRTDGSADKRPHEGRVPPHCRVLSSTAVYTAAWAIFFLTGRFLTIDVPGIDVAHWTSPLPIRLANGRNYYTIHDVIPAKLPDTTLDDKPLYMRLLRRIVKTADKIITVSENSKRDIAALCPEAGAKTHNTYQAVEIPPSLIREETALARFLDGTHGLSPDGYFIAVGAIEPKKNHGTLIEAYLAANVQSPLVIVGPFGWKYEREKRTMEAHAPGRKIIHLEYVPFDALVALIQGARGLVFPSLYEGFGLPVLEAMSLGTPVITSNTSSLPEVGGDAPLYVDPYRPREITDAILAFENDRELRERCIAKGKKQAGRFAPERYRERLAALY</sequence>
<dbReference type="STRING" id="641491.DND132_0204"/>
<name>F0JDY1_9BACT</name>
<dbReference type="PANTHER" id="PTHR46401">
    <property type="entry name" value="GLYCOSYLTRANSFERASE WBBK-RELATED"/>
    <property type="match status" value="1"/>
</dbReference>
<dbReference type="CDD" id="cd03809">
    <property type="entry name" value="GT4_MtfB-like"/>
    <property type="match status" value="1"/>
</dbReference>
<evidence type="ECO:0000259" key="2">
    <source>
        <dbReference type="Pfam" id="PF00534"/>
    </source>
</evidence>
<proteinExistence type="predicted"/>
<dbReference type="Pfam" id="PF00534">
    <property type="entry name" value="Glycos_transf_1"/>
    <property type="match status" value="1"/>
</dbReference>
<dbReference type="InterPro" id="IPR001296">
    <property type="entry name" value="Glyco_trans_1"/>
</dbReference>
<dbReference type="eggNOG" id="COG0438">
    <property type="taxonomic scope" value="Bacteria"/>
</dbReference>
<dbReference type="HOGENOM" id="CLU_009583_27_6_7"/>
<keyword evidence="1 3" id="KW-0808">Transferase</keyword>
<accession>F0JDY1</accession>
<dbReference type="AlphaFoldDB" id="F0JDY1"/>